<gene>
    <name evidence="2" type="ORF">A8E72_00305</name>
</gene>
<dbReference type="PANTHER" id="PTHR11070">
    <property type="entry name" value="UVRD / RECB / PCRA DNA HELICASE FAMILY MEMBER"/>
    <property type="match status" value="1"/>
</dbReference>
<dbReference type="Proteomes" id="UP000188543">
    <property type="component" value="Unassembled WGS sequence"/>
</dbReference>
<organism evidence="2 3">
    <name type="scientific">Burkholderia cenocepacia</name>
    <dbReference type="NCBI Taxonomy" id="95486"/>
    <lineage>
        <taxon>Bacteria</taxon>
        <taxon>Pseudomonadati</taxon>
        <taxon>Pseudomonadota</taxon>
        <taxon>Betaproteobacteria</taxon>
        <taxon>Burkholderiales</taxon>
        <taxon>Burkholderiaceae</taxon>
        <taxon>Burkholderia</taxon>
        <taxon>Burkholderia cepacia complex</taxon>
    </lineage>
</organism>
<reference evidence="2 3" key="1">
    <citation type="submission" date="2016-08" db="EMBL/GenBank/DDBJ databases">
        <authorList>
            <person name="Seilhamer J.J."/>
        </authorList>
    </citation>
    <scope>NUCLEOTIDE SEQUENCE [LARGE SCALE GENOMIC DNA]</scope>
    <source>
        <strain evidence="2 3">VC14762</strain>
    </source>
</reference>
<dbReference type="EMBL" id="MUTJ01000003">
    <property type="protein sequence ID" value="ONU93573.1"/>
    <property type="molecule type" value="Genomic_DNA"/>
</dbReference>
<evidence type="ECO:0000256" key="1">
    <source>
        <dbReference type="ARBA" id="ARBA00034923"/>
    </source>
</evidence>
<evidence type="ECO:0000313" key="3">
    <source>
        <dbReference type="Proteomes" id="UP000188543"/>
    </source>
</evidence>
<dbReference type="SUPFAM" id="SSF52540">
    <property type="entry name" value="P-loop containing nucleoside triphosphate hydrolases"/>
    <property type="match status" value="1"/>
</dbReference>
<dbReference type="GO" id="GO:0003677">
    <property type="term" value="F:DNA binding"/>
    <property type="evidence" value="ECO:0007669"/>
    <property type="project" value="InterPro"/>
</dbReference>
<dbReference type="GO" id="GO:0000725">
    <property type="term" value="P:recombinational repair"/>
    <property type="evidence" value="ECO:0007669"/>
    <property type="project" value="TreeGrafter"/>
</dbReference>
<dbReference type="GO" id="GO:0005524">
    <property type="term" value="F:ATP binding"/>
    <property type="evidence" value="ECO:0007669"/>
    <property type="project" value="InterPro"/>
</dbReference>
<dbReference type="RefSeq" id="WP_077176403.1">
    <property type="nucleotide sequence ID" value="NZ_CADETK010000021.1"/>
</dbReference>
<dbReference type="PANTHER" id="PTHR11070:SF2">
    <property type="entry name" value="ATP-DEPENDENT DNA HELICASE SRS2"/>
    <property type="match status" value="1"/>
</dbReference>
<dbReference type="AlphaFoldDB" id="A0A1V2WCE1"/>
<dbReference type="Pfam" id="PF13245">
    <property type="entry name" value="AAA_19"/>
    <property type="match status" value="1"/>
</dbReference>
<dbReference type="GO" id="GO:0043138">
    <property type="term" value="F:3'-5' DNA helicase activity"/>
    <property type="evidence" value="ECO:0007669"/>
    <property type="project" value="TreeGrafter"/>
</dbReference>
<accession>A0A1V2WCE1</accession>
<name>A0A1V2WCE1_9BURK</name>
<evidence type="ECO:0000313" key="2">
    <source>
        <dbReference type="EMBL" id="ONU93573.1"/>
    </source>
</evidence>
<dbReference type="OrthoDB" id="5107704at2"/>
<proteinExistence type="predicted"/>
<protein>
    <recommendedName>
        <fullName evidence="1">DNA 3'-5' helicase II</fullName>
    </recommendedName>
</protein>
<dbReference type="InterPro" id="IPR000212">
    <property type="entry name" value="DNA_helicase_UvrD/REP"/>
</dbReference>
<comment type="caution">
    <text evidence="2">The sequence shown here is derived from an EMBL/GenBank/DDBJ whole genome shotgun (WGS) entry which is preliminary data.</text>
</comment>
<sequence length="359" mass="40493">MPSASRVVMCAAGGGKTTRIVADAVSNVADKMLLVTYTRNNERELRSRLYQHGPVIPSNIEVMTWFGFMLRELARPYRRVMHPRRIENIHFVEGVSAQFVPASKTASHYFLGDRYIYSDKIAKFILECDRRSMGAVMKRLAMRFDHILVDEVQDIAGYDLDLLELMLSAGIRLTLVGDHRQATFKTNHGRQNKAFSGIKIVEKFRAWEKRRLVSIDYETQTHRCNQIIADLSDTLFPTEPKTNSLNTTLTGHDGVFIVRSDQIDAYVAKYAPQILRLDRRTNCGGLNAMNFGDSKGLTFDRVLIFPHAKAKQWLASGSLIHIEKSLAKMYVGVTRAKFSLAFVHDKTVAIAGTSAFQGS</sequence>
<dbReference type="InterPro" id="IPR027417">
    <property type="entry name" value="P-loop_NTPase"/>
</dbReference>
<dbReference type="Gene3D" id="3.40.50.300">
    <property type="entry name" value="P-loop containing nucleotide triphosphate hydrolases"/>
    <property type="match status" value="1"/>
</dbReference>